<name>A0A382WMQ7_9ZZZZ</name>
<feature type="non-terminal residue" evidence="1">
    <location>
        <position position="1"/>
    </location>
</feature>
<organism evidence="1">
    <name type="scientific">marine metagenome</name>
    <dbReference type="NCBI Taxonomy" id="408172"/>
    <lineage>
        <taxon>unclassified sequences</taxon>
        <taxon>metagenomes</taxon>
        <taxon>ecological metagenomes</taxon>
    </lineage>
</organism>
<evidence type="ECO:0000313" key="1">
    <source>
        <dbReference type="EMBL" id="SVD60177.1"/>
    </source>
</evidence>
<dbReference type="EMBL" id="UINC01161155">
    <property type="protein sequence ID" value="SVD60177.1"/>
    <property type="molecule type" value="Genomic_DNA"/>
</dbReference>
<protein>
    <submittedName>
        <fullName evidence="1">Uncharacterized protein</fullName>
    </submittedName>
</protein>
<accession>A0A382WMQ7</accession>
<gene>
    <name evidence="1" type="ORF">METZ01_LOCUS413031</name>
</gene>
<sequence length="46" mass="5377">IVTYVSIRTSDTSRIPHGYSFAGLQNVPLPRIKFENFIHPQIRYMI</sequence>
<proteinExistence type="predicted"/>
<reference evidence="1" key="1">
    <citation type="submission" date="2018-05" db="EMBL/GenBank/DDBJ databases">
        <authorList>
            <person name="Lanie J.A."/>
            <person name="Ng W.-L."/>
            <person name="Kazmierczak K.M."/>
            <person name="Andrzejewski T.M."/>
            <person name="Davidsen T.M."/>
            <person name="Wayne K.J."/>
            <person name="Tettelin H."/>
            <person name="Glass J.I."/>
            <person name="Rusch D."/>
            <person name="Podicherti R."/>
            <person name="Tsui H.-C.T."/>
            <person name="Winkler M.E."/>
        </authorList>
    </citation>
    <scope>NUCLEOTIDE SEQUENCE</scope>
</reference>
<dbReference type="AlphaFoldDB" id="A0A382WMQ7"/>